<feature type="region of interest" description="Disordered" evidence="1">
    <location>
        <begin position="31"/>
        <end position="103"/>
    </location>
</feature>
<evidence type="ECO:0000256" key="1">
    <source>
        <dbReference type="SAM" id="MobiDB-lite"/>
    </source>
</evidence>
<sequence>MLNAPRMLPYATNLTKANSSTAQIHHTIHANADNPHCKPSNHTSMKSPQTPKRRAPPSTDSIMHNRRRTSRDTSAHPALSAPFSIPGATSAVSTSPSISLFIS</sequence>
<organism evidence="2 3">
    <name type="scientific">Trichoderma longibrachiatum ATCC 18648</name>
    <dbReference type="NCBI Taxonomy" id="983965"/>
    <lineage>
        <taxon>Eukaryota</taxon>
        <taxon>Fungi</taxon>
        <taxon>Dikarya</taxon>
        <taxon>Ascomycota</taxon>
        <taxon>Pezizomycotina</taxon>
        <taxon>Sordariomycetes</taxon>
        <taxon>Hypocreomycetidae</taxon>
        <taxon>Hypocreales</taxon>
        <taxon>Hypocreaceae</taxon>
        <taxon>Trichoderma</taxon>
    </lineage>
</organism>
<name>A0A2T4BT13_TRILO</name>
<proteinExistence type="predicted"/>
<evidence type="ECO:0000313" key="3">
    <source>
        <dbReference type="Proteomes" id="UP000240760"/>
    </source>
</evidence>
<dbReference type="Proteomes" id="UP000240760">
    <property type="component" value="Unassembled WGS sequence"/>
</dbReference>
<feature type="compositionally biased region" description="Polar residues" evidence="1">
    <location>
        <begin position="90"/>
        <end position="103"/>
    </location>
</feature>
<keyword evidence="3" id="KW-1185">Reference proteome</keyword>
<reference evidence="2 3" key="1">
    <citation type="submission" date="2016-07" db="EMBL/GenBank/DDBJ databases">
        <title>Multiple horizontal gene transfer events from other fungi enriched the ability of initially mycotrophic Trichoderma (Ascomycota) to feed on dead plant biomass.</title>
        <authorList>
            <consortium name="DOE Joint Genome Institute"/>
            <person name="Aerts A."/>
            <person name="Atanasova L."/>
            <person name="Chenthamara K."/>
            <person name="Zhang J."/>
            <person name="Grujic M."/>
            <person name="Henrissat B."/>
            <person name="Kuo A."/>
            <person name="Salamov A."/>
            <person name="Lipzen A."/>
            <person name="Labutti K."/>
            <person name="Barry K."/>
            <person name="Miao Y."/>
            <person name="Rahimi M.J."/>
            <person name="Shen Q."/>
            <person name="Grigoriev I.V."/>
            <person name="Kubicek C.P."/>
            <person name="Druzhinina I.S."/>
        </authorList>
    </citation>
    <scope>NUCLEOTIDE SEQUENCE [LARGE SCALE GENOMIC DNA]</scope>
    <source>
        <strain evidence="2 3">ATCC 18648</strain>
    </source>
</reference>
<dbReference type="AlphaFoldDB" id="A0A2T4BT13"/>
<dbReference type="EMBL" id="KZ679141">
    <property type="protein sequence ID" value="PTB72442.1"/>
    <property type="molecule type" value="Genomic_DNA"/>
</dbReference>
<evidence type="ECO:0000313" key="2">
    <source>
        <dbReference type="EMBL" id="PTB72442.1"/>
    </source>
</evidence>
<gene>
    <name evidence="2" type="ORF">M440DRAFT_157443</name>
</gene>
<feature type="compositionally biased region" description="Polar residues" evidence="1">
    <location>
        <begin position="40"/>
        <end position="50"/>
    </location>
</feature>
<accession>A0A2T4BT13</accession>
<protein>
    <submittedName>
        <fullName evidence="2">Uncharacterized protein</fullName>
    </submittedName>
</protein>